<dbReference type="InterPro" id="IPR038765">
    <property type="entry name" value="Papain-like_cys_pep_sf"/>
</dbReference>
<dbReference type="RefSeq" id="WP_186902955.1">
    <property type="nucleotide sequence ID" value="NZ_JACOGD010000002.1"/>
</dbReference>
<dbReference type="EMBL" id="JACOGD010000002">
    <property type="protein sequence ID" value="MBC3931194.1"/>
    <property type="molecule type" value="Genomic_DNA"/>
</dbReference>
<comment type="caution">
    <text evidence="2">The sequence shown here is derived from an EMBL/GenBank/DDBJ whole genome shotgun (WGS) entry which is preliminary data.</text>
</comment>
<protein>
    <submittedName>
        <fullName evidence="2">Transglutaminase family protein</fullName>
    </submittedName>
</protein>
<feature type="domain" description="Transglutaminase-like" evidence="1">
    <location>
        <begin position="157"/>
        <end position="223"/>
    </location>
</feature>
<evidence type="ECO:0000313" key="3">
    <source>
        <dbReference type="Proteomes" id="UP000654304"/>
    </source>
</evidence>
<dbReference type="Pfam" id="PF01841">
    <property type="entry name" value="Transglut_core"/>
    <property type="match status" value="1"/>
</dbReference>
<reference evidence="2 3" key="1">
    <citation type="submission" date="2020-08" db="EMBL/GenBank/DDBJ databases">
        <title>Novel species isolated from subtropical streams in China.</title>
        <authorList>
            <person name="Lu H."/>
        </authorList>
    </citation>
    <scope>NUCLEOTIDE SEQUENCE [LARGE SCALE GENOMIC DNA]</scope>
    <source>
        <strain evidence="2 3">CY22W</strain>
    </source>
</reference>
<sequence length="273" mass="29959">MQLAIQHRTTYHYSSPSGYTIQQLRLRPRLEAQQKIVHWEINSPGKRQAFQDAYHNLSELLVVTGAHTDINIVAQGVVEVSTPLQGRIADHAELSPLIFTVPSRLTAASEHLLDFARGKLPAEHCNTQQALQLASAIQNRVSYLSGSTIVTSTASEALAQGSGVCQDHAHIFLACCHVQGIPARYVSGYIDPESSDHAESHAWIDVWVEQHDYTGWVSIDVTHARLMNDAYCRLAIGRDYESASPVRGVRRGGGNESMSVSVSVQTHITAGAW</sequence>
<dbReference type="Pfam" id="PF08379">
    <property type="entry name" value="Bact_transglu_N"/>
    <property type="match status" value="1"/>
</dbReference>
<dbReference type="PANTHER" id="PTHR33490:SF6">
    <property type="entry name" value="SLL1049 PROTEIN"/>
    <property type="match status" value="1"/>
</dbReference>
<dbReference type="PANTHER" id="PTHR33490">
    <property type="entry name" value="BLR5614 PROTEIN-RELATED"/>
    <property type="match status" value="1"/>
</dbReference>
<dbReference type="InterPro" id="IPR013589">
    <property type="entry name" value="Bac_transglu_N"/>
</dbReference>
<organism evidence="2 3">
    <name type="scientific">Undibacterium curvum</name>
    <dbReference type="NCBI Taxonomy" id="2762294"/>
    <lineage>
        <taxon>Bacteria</taxon>
        <taxon>Pseudomonadati</taxon>
        <taxon>Pseudomonadota</taxon>
        <taxon>Betaproteobacteria</taxon>
        <taxon>Burkholderiales</taxon>
        <taxon>Oxalobacteraceae</taxon>
        <taxon>Undibacterium</taxon>
    </lineage>
</organism>
<name>A0ABR7A2X3_9BURK</name>
<dbReference type="Proteomes" id="UP000654304">
    <property type="component" value="Unassembled WGS sequence"/>
</dbReference>
<dbReference type="Gene3D" id="3.10.620.30">
    <property type="match status" value="1"/>
</dbReference>
<dbReference type="SMART" id="SM00460">
    <property type="entry name" value="TGc"/>
    <property type="match status" value="1"/>
</dbReference>
<evidence type="ECO:0000313" key="2">
    <source>
        <dbReference type="EMBL" id="MBC3931194.1"/>
    </source>
</evidence>
<proteinExistence type="predicted"/>
<keyword evidence="3" id="KW-1185">Reference proteome</keyword>
<dbReference type="InterPro" id="IPR002931">
    <property type="entry name" value="Transglutaminase-like"/>
</dbReference>
<gene>
    <name evidence="2" type="ORF">H8K43_05865</name>
</gene>
<accession>A0ABR7A2X3</accession>
<evidence type="ECO:0000259" key="1">
    <source>
        <dbReference type="SMART" id="SM00460"/>
    </source>
</evidence>
<dbReference type="SUPFAM" id="SSF54001">
    <property type="entry name" value="Cysteine proteinases"/>
    <property type="match status" value="1"/>
</dbReference>